<evidence type="ECO:0000313" key="1">
    <source>
        <dbReference type="EMBL" id="GBM89116.1"/>
    </source>
</evidence>
<reference evidence="1 2" key="1">
    <citation type="journal article" date="2019" name="Sci. Rep.">
        <title>Orb-weaving spider Araneus ventricosus genome elucidates the spidroin gene catalogue.</title>
        <authorList>
            <person name="Kono N."/>
            <person name="Nakamura H."/>
            <person name="Ohtoshi R."/>
            <person name="Moran D.A.P."/>
            <person name="Shinohara A."/>
            <person name="Yoshida Y."/>
            <person name="Fujiwara M."/>
            <person name="Mori M."/>
            <person name="Tomita M."/>
            <person name="Arakawa K."/>
        </authorList>
    </citation>
    <scope>NUCLEOTIDE SEQUENCE [LARGE SCALE GENOMIC DNA]</scope>
</reference>
<accession>A0A4Y2JJ24</accession>
<comment type="caution">
    <text evidence="1">The sequence shown here is derived from an EMBL/GenBank/DDBJ whole genome shotgun (WGS) entry which is preliminary data.</text>
</comment>
<dbReference type="EMBL" id="BGPR01003513">
    <property type="protein sequence ID" value="GBM89116.1"/>
    <property type="molecule type" value="Genomic_DNA"/>
</dbReference>
<keyword evidence="2" id="KW-1185">Reference proteome</keyword>
<organism evidence="1 2">
    <name type="scientific">Araneus ventricosus</name>
    <name type="common">Orbweaver spider</name>
    <name type="synonym">Epeira ventricosa</name>
    <dbReference type="NCBI Taxonomy" id="182803"/>
    <lineage>
        <taxon>Eukaryota</taxon>
        <taxon>Metazoa</taxon>
        <taxon>Ecdysozoa</taxon>
        <taxon>Arthropoda</taxon>
        <taxon>Chelicerata</taxon>
        <taxon>Arachnida</taxon>
        <taxon>Araneae</taxon>
        <taxon>Araneomorphae</taxon>
        <taxon>Entelegynae</taxon>
        <taxon>Araneoidea</taxon>
        <taxon>Araneidae</taxon>
        <taxon>Araneus</taxon>
    </lineage>
</organism>
<dbReference type="AlphaFoldDB" id="A0A4Y2JJ24"/>
<evidence type="ECO:0000313" key="2">
    <source>
        <dbReference type="Proteomes" id="UP000499080"/>
    </source>
</evidence>
<name>A0A4Y2JJ24_ARAVE</name>
<dbReference type="Proteomes" id="UP000499080">
    <property type="component" value="Unassembled WGS sequence"/>
</dbReference>
<sequence length="96" mass="10838">MGWREDVSALDCQKNLPKKYSSATDSETTNFGRFYTGKGCQAMSDMSAFPEIFVRTRSVKCKHHPSILRFTPILMKITRPGSYAKAQRVSESVAEQ</sequence>
<gene>
    <name evidence="1" type="ORF">AVEN_190943_1</name>
</gene>
<proteinExistence type="predicted"/>
<protein>
    <submittedName>
        <fullName evidence="1">Uncharacterized protein</fullName>
    </submittedName>
</protein>